<organism evidence="1 2">
    <name type="scientific">Pseudomonas phage PMBT14</name>
    <dbReference type="NCBI Taxonomy" id="2059855"/>
    <lineage>
        <taxon>Viruses</taxon>
        <taxon>Duplodnaviria</taxon>
        <taxon>Heunggongvirae</taxon>
        <taxon>Uroviricota</taxon>
        <taxon>Caudoviricetes</taxon>
        <taxon>Knuthellervirus</taxon>
        <taxon>Knuthellervirus PMBT14</taxon>
    </lineage>
</organism>
<accession>A0A2I6PI98</accession>
<name>A0A2I6PI98_9CAUD</name>
<proteinExistence type="predicted"/>
<dbReference type="KEGG" id="vg:55606488"/>
<dbReference type="RefSeq" id="YP_009836249.1">
    <property type="nucleotide sequence ID" value="NC_048687.1"/>
</dbReference>
<protein>
    <submittedName>
        <fullName evidence="1">Uncharacterized protein</fullName>
    </submittedName>
</protein>
<evidence type="ECO:0000313" key="1">
    <source>
        <dbReference type="EMBL" id="AUM59786.1"/>
    </source>
</evidence>
<evidence type="ECO:0000313" key="2">
    <source>
        <dbReference type="Proteomes" id="UP000240618"/>
    </source>
</evidence>
<dbReference type="GeneID" id="55606488"/>
<dbReference type="Proteomes" id="UP000240618">
    <property type="component" value="Segment"/>
</dbReference>
<reference evidence="1 2" key="1">
    <citation type="journal article" date="2018" name="Arch. Virol.">
        <title>Genome sequence of the novel virulent bacteriophage PMBT14 with lytic activity against Pseudomonas fluorescens DSM 50090(R).</title>
        <authorList>
            <person name="Koberg S."/>
            <person name="Gieschler S."/>
            <person name="Brinks E."/>
            <person name="Wenning M."/>
            <person name="Neve H."/>
            <person name="Franz C.M."/>
        </authorList>
    </citation>
    <scope>NUCLEOTIDE SEQUENCE [LARGE SCALE GENOMIC DNA]</scope>
</reference>
<dbReference type="EMBL" id="MG596800">
    <property type="protein sequence ID" value="AUM59786.1"/>
    <property type="molecule type" value="Genomic_DNA"/>
</dbReference>
<keyword evidence="2" id="KW-1185">Reference proteome</keyword>
<sequence length="70" mass="7251">MHAITRAVLLSAANACLLQNTSGNLAAHIPKALESVNERTGPIGVTTMRVVEHELKVLGLLGSGNGGYLT</sequence>